<dbReference type="GO" id="GO:0010333">
    <property type="term" value="F:terpene synthase activity"/>
    <property type="evidence" value="ECO:0007669"/>
    <property type="project" value="InterPro"/>
</dbReference>
<dbReference type="PANTHER" id="PTHR35201">
    <property type="entry name" value="TERPENE SYNTHASE"/>
    <property type="match status" value="1"/>
</dbReference>
<protein>
    <recommendedName>
        <fullName evidence="1">Terpene synthase</fullName>
        <ecNumber evidence="1">4.2.3.-</ecNumber>
    </recommendedName>
</protein>
<name>A0A1H7K830_OLID1</name>
<dbReference type="EMBL" id="FOAF01000001">
    <property type="protein sequence ID" value="SEK83061.1"/>
    <property type="molecule type" value="Genomic_DNA"/>
</dbReference>
<dbReference type="OrthoDB" id="1223397at2"/>
<organism evidence="2 3">
    <name type="scientific">Olivibacter domesticus</name>
    <name type="common">Pseudosphingobacterium domesticum</name>
    <dbReference type="NCBI Taxonomy" id="407022"/>
    <lineage>
        <taxon>Bacteria</taxon>
        <taxon>Pseudomonadati</taxon>
        <taxon>Bacteroidota</taxon>
        <taxon>Sphingobacteriia</taxon>
        <taxon>Sphingobacteriales</taxon>
        <taxon>Sphingobacteriaceae</taxon>
        <taxon>Olivibacter</taxon>
    </lineage>
</organism>
<dbReference type="SUPFAM" id="SSF48576">
    <property type="entry name" value="Terpenoid synthases"/>
    <property type="match status" value="1"/>
</dbReference>
<keyword evidence="1" id="KW-0456">Lyase</keyword>
<sequence length="334" mass="39072">MTNEQEFYSLFQHMPRPEYPFPNLISPFAQEMREIYYNWIDTDYTFHSEKARETHKKHVLTDIAARGLPFLKTLDELFPVASLAANGAMMDDYFDNCTYDEMYAIRERSIALLDGQDKEEPTDNGIFRQLYLLRQRAIKCSMPQHLYDKFIAAIHNMLLGFQDEKRYMSANTIPPLSVYLILREDTSGGLPFCKYVAMQKDFRLLPDAVLEHPHILRLHTLAALMIGVHNDIISLPKELNRKGDVINIVKVMHNENNVSWEEAYMMAMDFHDKLLNEFKLLHEHLPNLGKWQEPAYDYVHKIGIMIQGVYAWHTNDKSRYVPGGYVEPEYQSAK</sequence>
<reference evidence="3" key="1">
    <citation type="submission" date="2016-10" db="EMBL/GenBank/DDBJ databases">
        <authorList>
            <person name="Varghese N."/>
            <person name="Submissions S."/>
        </authorList>
    </citation>
    <scope>NUCLEOTIDE SEQUENCE [LARGE SCALE GENOMIC DNA]</scope>
    <source>
        <strain evidence="3">DSM 18733</strain>
    </source>
</reference>
<dbReference type="PANTHER" id="PTHR35201:SF4">
    <property type="entry name" value="BETA-PINACENE SYNTHASE-RELATED"/>
    <property type="match status" value="1"/>
</dbReference>
<dbReference type="InterPro" id="IPR008949">
    <property type="entry name" value="Isoprenoid_synthase_dom_sf"/>
</dbReference>
<dbReference type="Proteomes" id="UP000199421">
    <property type="component" value="Unassembled WGS sequence"/>
</dbReference>
<comment type="cofactor">
    <cofactor evidence="1">
        <name>Mg(2+)</name>
        <dbReference type="ChEBI" id="CHEBI:18420"/>
    </cofactor>
</comment>
<keyword evidence="1" id="KW-0479">Metal-binding</keyword>
<dbReference type="GO" id="GO:0046872">
    <property type="term" value="F:metal ion binding"/>
    <property type="evidence" value="ECO:0007669"/>
    <property type="project" value="UniProtKB-KW"/>
</dbReference>
<proteinExistence type="inferred from homology"/>
<dbReference type="SFLD" id="SFLDS00005">
    <property type="entry name" value="Isoprenoid_Synthase_Type_I"/>
    <property type="match status" value="1"/>
</dbReference>
<dbReference type="Pfam" id="PF19086">
    <property type="entry name" value="Terpene_syn_C_2"/>
    <property type="match status" value="1"/>
</dbReference>
<dbReference type="RefSeq" id="WP_093320338.1">
    <property type="nucleotide sequence ID" value="NZ_FOAF01000001.1"/>
</dbReference>
<keyword evidence="3" id="KW-1185">Reference proteome</keyword>
<dbReference type="EC" id="4.2.3.-" evidence="1"/>
<evidence type="ECO:0000313" key="3">
    <source>
        <dbReference type="Proteomes" id="UP000199421"/>
    </source>
</evidence>
<dbReference type="Gene3D" id="1.10.600.10">
    <property type="entry name" value="Farnesyl Diphosphate Synthase"/>
    <property type="match status" value="1"/>
</dbReference>
<accession>A0A1H7K830</accession>
<keyword evidence="1" id="KW-0460">Magnesium</keyword>
<dbReference type="InterPro" id="IPR034686">
    <property type="entry name" value="Terpene_cyclase-like_2"/>
</dbReference>
<evidence type="ECO:0000256" key="1">
    <source>
        <dbReference type="RuleBase" id="RU366034"/>
    </source>
</evidence>
<dbReference type="SFLD" id="SFLDG01020">
    <property type="entry name" value="Terpene_Cyclase_Like_2"/>
    <property type="match status" value="1"/>
</dbReference>
<dbReference type="STRING" id="407022.SAMN05661044_01265"/>
<dbReference type="AlphaFoldDB" id="A0A1H7K830"/>
<gene>
    <name evidence="2" type="ORF">SAMN05661044_01265</name>
</gene>
<comment type="similarity">
    <text evidence="1">Belongs to the terpene synthase family.</text>
</comment>
<evidence type="ECO:0000313" key="2">
    <source>
        <dbReference type="EMBL" id="SEK83061.1"/>
    </source>
</evidence>